<evidence type="ECO:0000313" key="5">
    <source>
        <dbReference type="Proteomes" id="UP000192276"/>
    </source>
</evidence>
<dbReference type="GO" id="GO:0005509">
    <property type="term" value="F:calcium ion binding"/>
    <property type="evidence" value="ECO:0007669"/>
    <property type="project" value="InterPro"/>
</dbReference>
<dbReference type="Pfam" id="PF00691">
    <property type="entry name" value="OmpA"/>
    <property type="match status" value="1"/>
</dbReference>
<dbReference type="OrthoDB" id="1522982at2"/>
<dbReference type="SUPFAM" id="SSF103647">
    <property type="entry name" value="TSP type-3 repeat"/>
    <property type="match status" value="1"/>
</dbReference>
<feature type="region of interest" description="Disordered" evidence="1">
    <location>
        <begin position="354"/>
        <end position="400"/>
    </location>
</feature>
<dbReference type="RefSeq" id="WP_081167330.1">
    <property type="nucleotide sequence ID" value="NZ_LWBP01000192.1"/>
</dbReference>
<gene>
    <name evidence="4" type="ORF">A4R26_24225</name>
</gene>
<dbReference type="InterPro" id="IPR028974">
    <property type="entry name" value="TSP_type-3_rpt"/>
</dbReference>
<evidence type="ECO:0000259" key="3">
    <source>
        <dbReference type="Pfam" id="PF00691"/>
    </source>
</evidence>
<comment type="caution">
    <text evidence="4">The sequence shown here is derived from an EMBL/GenBank/DDBJ whole genome shotgun (WGS) entry which is preliminary data.</text>
</comment>
<reference evidence="5" key="1">
    <citation type="submission" date="2016-04" db="EMBL/GenBank/DDBJ databases">
        <authorList>
            <person name="Chen L."/>
            <person name="Zhuang W."/>
            <person name="Wang G."/>
        </authorList>
    </citation>
    <scope>NUCLEOTIDE SEQUENCE [LARGE SCALE GENOMIC DNA]</scope>
    <source>
        <strain evidence="5">208</strain>
    </source>
</reference>
<feature type="domain" description="OmpA-like" evidence="3">
    <location>
        <begin position="447"/>
        <end position="520"/>
    </location>
</feature>
<feature type="region of interest" description="Disordered" evidence="1">
    <location>
        <begin position="532"/>
        <end position="555"/>
    </location>
</feature>
<dbReference type="InterPro" id="IPR036737">
    <property type="entry name" value="OmpA-like_sf"/>
</dbReference>
<evidence type="ECO:0000256" key="2">
    <source>
        <dbReference type="SAM" id="SignalP"/>
    </source>
</evidence>
<accession>A0A1V9FGJ4</accession>
<feature type="signal peptide" evidence="2">
    <location>
        <begin position="1"/>
        <end position="22"/>
    </location>
</feature>
<dbReference type="STRING" id="550983.A4R26_24225"/>
<organism evidence="4 5">
    <name type="scientific">Niastella populi</name>
    <dbReference type="NCBI Taxonomy" id="550983"/>
    <lineage>
        <taxon>Bacteria</taxon>
        <taxon>Pseudomonadati</taxon>
        <taxon>Bacteroidota</taxon>
        <taxon>Chitinophagia</taxon>
        <taxon>Chitinophagales</taxon>
        <taxon>Chitinophagaceae</taxon>
        <taxon>Niastella</taxon>
    </lineage>
</organism>
<protein>
    <recommendedName>
        <fullName evidence="3">OmpA-like domain-containing protein</fullName>
    </recommendedName>
</protein>
<name>A0A1V9FGJ4_9BACT</name>
<dbReference type="Gene3D" id="3.30.1330.60">
    <property type="entry name" value="OmpA-like domain"/>
    <property type="match status" value="1"/>
</dbReference>
<dbReference type="Gene3D" id="4.10.1080.10">
    <property type="entry name" value="TSP type-3 repeat"/>
    <property type="match status" value="1"/>
</dbReference>
<keyword evidence="5" id="KW-1185">Reference proteome</keyword>
<feature type="chain" id="PRO_5013388717" description="OmpA-like domain-containing protein" evidence="2">
    <location>
        <begin position="23"/>
        <end position="555"/>
    </location>
</feature>
<dbReference type="SUPFAM" id="SSF103088">
    <property type="entry name" value="OmpA-like"/>
    <property type="match status" value="1"/>
</dbReference>
<dbReference type="Proteomes" id="UP000192276">
    <property type="component" value="Unassembled WGS sequence"/>
</dbReference>
<evidence type="ECO:0000313" key="4">
    <source>
        <dbReference type="EMBL" id="OQP57482.1"/>
    </source>
</evidence>
<feature type="compositionally biased region" description="Basic and acidic residues" evidence="1">
    <location>
        <begin position="384"/>
        <end position="400"/>
    </location>
</feature>
<dbReference type="InterPro" id="IPR006665">
    <property type="entry name" value="OmpA-like"/>
</dbReference>
<dbReference type="EMBL" id="LWBP01000192">
    <property type="protein sequence ID" value="OQP57482.1"/>
    <property type="molecule type" value="Genomic_DNA"/>
</dbReference>
<evidence type="ECO:0000256" key="1">
    <source>
        <dbReference type="SAM" id="MobiDB-lite"/>
    </source>
</evidence>
<keyword evidence="2" id="KW-0732">Signal</keyword>
<dbReference type="AlphaFoldDB" id="A0A1V9FGJ4"/>
<sequence length="555" mass="60888">MASKKYVSFLSLLLLLSAASQAQLGSGSYDYQDSSVVPSKRLPQHTEFMANNYPYPAKPRNQWEIGLQAGAFSISGDVRNRFPGLGAALHVRKALGYVFSLRGQLGFGTTKGLNFQPSTHWTRNSAWNTAGYAPGAQVFYNYKTNIYDLSLQGVVTLSNIRFHKSKSSFNVYAFAGLGGMIYDVKIDALNGNAPYDFSNIIAQYGGSQFQYKDRKKIRKDLKDLLDGSYETTGQTDNGQPKVFDKPFRFMGNFGAGVQFKLNKKFSLAIEDKVTITKTDLLDGQQWQENGVDISVPSYTTAPAQTRDFDTYNFLSVGINMAIGNKSVEPLWWLNPLDYAYSEVNKPRHMKLPKPVLDDADGDGITDQFDQEPNTPAGAPVDSHGVSRDTDGDGVPDYKDKELVTPTQCQPVDADGVGKCPPPACCDSLMNTIGRMTNCGIGDLPSVTFKPRSVTLSNDAKALLASAAQKIKDNPNCKIAVIGYCSSSKSEQQLSWDRVNAVISYMVDKEGINQDRFIFKYGETGGDCNTVDLRDGTGEEGPTTVPAPHPNLRRGR</sequence>
<proteinExistence type="predicted"/>